<reference evidence="1 2" key="1">
    <citation type="journal article" date="2015" name="Nature">
        <title>rRNA introns, odd ribosomes, and small enigmatic genomes across a large radiation of phyla.</title>
        <authorList>
            <person name="Brown C.T."/>
            <person name="Hug L.A."/>
            <person name="Thomas B.C."/>
            <person name="Sharon I."/>
            <person name="Castelle C.J."/>
            <person name="Singh A."/>
            <person name="Wilkins M.J."/>
            <person name="Williams K.H."/>
            <person name="Banfield J.F."/>
        </authorList>
    </citation>
    <scope>NUCLEOTIDE SEQUENCE [LARGE SCALE GENOMIC DNA]</scope>
</reference>
<proteinExistence type="predicted"/>
<accession>A0A0G0JF92</accession>
<dbReference type="EMBL" id="LBTH01000025">
    <property type="protein sequence ID" value="KKQ35429.1"/>
    <property type="molecule type" value="Genomic_DNA"/>
</dbReference>
<dbReference type="Proteomes" id="UP000034852">
    <property type="component" value="Unassembled WGS sequence"/>
</dbReference>
<protein>
    <submittedName>
        <fullName evidence="1">Uncharacterized protein</fullName>
    </submittedName>
</protein>
<organism evidence="1 2">
    <name type="scientific">candidate division WS6 bacterium GW2011_GWA2_37_6</name>
    <dbReference type="NCBI Taxonomy" id="1619087"/>
    <lineage>
        <taxon>Bacteria</taxon>
        <taxon>Candidatus Dojkabacteria</taxon>
    </lineage>
</organism>
<evidence type="ECO:0000313" key="2">
    <source>
        <dbReference type="Proteomes" id="UP000034852"/>
    </source>
</evidence>
<dbReference type="AlphaFoldDB" id="A0A0G0JF92"/>
<name>A0A0G0JF92_9BACT</name>
<gene>
    <name evidence="1" type="ORF">US52_C0025G0002</name>
</gene>
<sequence>MKKSFASVHISMHPQFKERLLCEATIAGLCTSTYIKHVLLEKWGESFSTHRKLTTAMIKHLRSVRDELEKGYTIPYDDL</sequence>
<comment type="caution">
    <text evidence="1">The sequence shown here is derived from an EMBL/GenBank/DDBJ whole genome shotgun (WGS) entry which is preliminary data.</text>
</comment>
<evidence type="ECO:0000313" key="1">
    <source>
        <dbReference type="EMBL" id="KKQ35429.1"/>
    </source>
</evidence>